<proteinExistence type="predicted"/>
<dbReference type="OrthoDB" id="8245324at2"/>
<dbReference type="AlphaFoldDB" id="A0A1M5X8J1"/>
<evidence type="ECO:0000313" key="1">
    <source>
        <dbReference type="EMBL" id="SHH96119.1"/>
    </source>
</evidence>
<evidence type="ECO:0000313" key="2">
    <source>
        <dbReference type="Proteomes" id="UP000189796"/>
    </source>
</evidence>
<protein>
    <submittedName>
        <fullName evidence="1">Uncharacterized protein</fullName>
    </submittedName>
</protein>
<sequence length="69" mass="7597">MPQPQLLSSIVPLAAIECPACPKCQAQMMLARIVPAFSGTDLHTFECTLCNHVLKKLGACEDWRGPRRC</sequence>
<organism evidence="1 2">
    <name type="scientific">Bradyrhizobium erythrophlei</name>
    <dbReference type="NCBI Taxonomy" id="1437360"/>
    <lineage>
        <taxon>Bacteria</taxon>
        <taxon>Pseudomonadati</taxon>
        <taxon>Pseudomonadota</taxon>
        <taxon>Alphaproteobacteria</taxon>
        <taxon>Hyphomicrobiales</taxon>
        <taxon>Nitrobacteraceae</taxon>
        <taxon>Bradyrhizobium</taxon>
    </lineage>
</organism>
<gene>
    <name evidence="1" type="ORF">SAMN05443248_7126</name>
</gene>
<name>A0A1M5X8J1_9BRAD</name>
<dbReference type="Proteomes" id="UP000189796">
    <property type="component" value="Chromosome I"/>
</dbReference>
<dbReference type="EMBL" id="LT670817">
    <property type="protein sequence ID" value="SHH96119.1"/>
    <property type="molecule type" value="Genomic_DNA"/>
</dbReference>
<reference evidence="1 2" key="1">
    <citation type="submission" date="2016-11" db="EMBL/GenBank/DDBJ databases">
        <authorList>
            <person name="Jaros S."/>
            <person name="Januszkiewicz K."/>
            <person name="Wedrychowicz H."/>
        </authorList>
    </citation>
    <scope>NUCLEOTIDE SEQUENCE [LARGE SCALE GENOMIC DNA]</scope>
    <source>
        <strain evidence="1 2">GAS138</strain>
    </source>
</reference>
<dbReference type="RefSeq" id="WP_154072672.1">
    <property type="nucleotide sequence ID" value="NZ_LT670817.1"/>
</dbReference>
<accession>A0A1M5X8J1</accession>